<organism evidence="2 3">
    <name type="scientific">Candidatus Abawacabacteria bacterium RBG_16_42_10</name>
    <dbReference type="NCBI Taxonomy" id="1817814"/>
    <lineage>
        <taxon>Bacteria</taxon>
        <taxon>Candidatus Abawacaibacteriota</taxon>
    </lineage>
</organism>
<dbReference type="Proteomes" id="UP000177614">
    <property type="component" value="Unassembled WGS sequence"/>
</dbReference>
<protein>
    <recommendedName>
        <fullName evidence="4">Secreted protein</fullName>
    </recommendedName>
</protein>
<dbReference type="EMBL" id="MEWR01000008">
    <property type="protein sequence ID" value="OGC82393.1"/>
    <property type="molecule type" value="Genomic_DNA"/>
</dbReference>
<sequence length="270" mass="30759">MKKVCLTLCIILLLSACSSGIENIKNNNIVFERVNFDNPSEKELKFILKNDDGSYIFDEDLEITHEKKIHFIVTKDDLAHFQHVHPEPDDQFWKVKVNFPEAGIYNVYTDFEPKDQPVRTLFITITIGDAKPDKNYPSISTDNISMQDGITASLELDHQEVDRNNTLQFLLQKDGETLTTLKPYLGAGGHVVILKHNEPELYLHVHPVGNTKNDGKLKFMTKFPTPGTYTAFLQVNNSDIIQTFPFTFIVQPGTEDHSSMTTEEMESHSQ</sequence>
<name>A0A1F4XMS0_9BACT</name>
<dbReference type="STRING" id="1817814.A2V81_02640"/>
<feature type="signal peptide" evidence="1">
    <location>
        <begin position="1"/>
        <end position="20"/>
    </location>
</feature>
<reference evidence="2 3" key="1">
    <citation type="journal article" date="2016" name="Nat. Commun.">
        <title>Thousands of microbial genomes shed light on interconnected biogeochemical processes in an aquifer system.</title>
        <authorList>
            <person name="Anantharaman K."/>
            <person name="Brown C.T."/>
            <person name="Hug L.A."/>
            <person name="Sharon I."/>
            <person name="Castelle C.J."/>
            <person name="Probst A.J."/>
            <person name="Thomas B.C."/>
            <person name="Singh A."/>
            <person name="Wilkins M.J."/>
            <person name="Karaoz U."/>
            <person name="Brodie E.L."/>
            <person name="Williams K.H."/>
            <person name="Hubbard S.S."/>
            <person name="Banfield J.F."/>
        </authorList>
    </citation>
    <scope>NUCLEOTIDE SEQUENCE [LARGE SCALE GENOMIC DNA]</scope>
</reference>
<accession>A0A1F4XMS0</accession>
<feature type="chain" id="PRO_5009515384" description="Secreted protein" evidence="1">
    <location>
        <begin position="21"/>
        <end position="270"/>
    </location>
</feature>
<gene>
    <name evidence="2" type="ORF">A2V81_02640</name>
</gene>
<dbReference type="AlphaFoldDB" id="A0A1F4XMS0"/>
<comment type="caution">
    <text evidence="2">The sequence shown here is derived from an EMBL/GenBank/DDBJ whole genome shotgun (WGS) entry which is preliminary data.</text>
</comment>
<keyword evidence="1" id="KW-0732">Signal</keyword>
<evidence type="ECO:0008006" key="4">
    <source>
        <dbReference type="Google" id="ProtNLM"/>
    </source>
</evidence>
<evidence type="ECO:0000256" key="1">
    <source>
        <dbReference type="SAM" id="SignalP"/>
    </source>
</evidence>
<evidence type="ECO:0000313" key="3">
    <source>
        <dbReference type="Proteomes" id="UP000177614"/>
    </source>
</evidence>
<dbReference type="PROSITE" id="PS51257">
    <property type="entry name" value="PROKAR_LIPOPROTEIN"/>
    <property type="match status" value="1"/>
</dbReference>
<evidence type="ECO:0000313" key="2">
    <source>
        <dbReference type="EMBL" id="OGC82393.1"/>
    </source>
</evidence>
<proteinExistence type="predicted"/>